<reference evidence="9" key="1">
    <citation type="submission" date="2020-09" db="EMBL/GenBank/DDBJ databases">
        <title>Draft Genome Sequence of Paenibacillus sp. WST5.</title>
        <authorList>
            <person name="Bao Z."/>
        </authorList>
    </citation>
    <scope>NUCLEOTIDE SEQUENCE</scope>
    <source>
        <strain evidence="9">WST5</strain>
    </source>
</reference>
<dbReference type="PANTHER" id="PTHR23517">
    <property type="entry name" value="RESISTANCE PROTEIN MDTM, PUTATIVE-RELATED-RELATED"/>
    <property type="match status" value="1"/>
</dbReference>
<sequence>MQAKFLKIVCVKYGKTNSIRIKNWKRRRYSVNPLQKWQQKRLFSPFVLKLLIIMFVVEFVKGALLLTILPVYMKTTLGASAFIIGWTLAAQYIGDNVLRTPVGWIIDKMGYRTTMLTGVLLTFISVILIATTSQYLWTIIACALLGFGTAPLWPCVITGTTEVAGDEAKGTIMSVIYMAWLSGVGLGPVAINFFINDNNYSLAFRLLIGCMTLVVLVALLLPRKQSAEDPKIDKVGGKAHETYIPFFQRAAAYFREVRRSMSVSPLLFPAMFAQTFALGILTPILTLYAKEVLQLTSFQFSMFLIAGGAVTVILLVPMGKLVDRIGIRPFLIAGFSISAVTLLFFTFVQSLTILYVLVAALGVGYAFIIPSWNALLASAIPPEKRGAVWGFFLTIEGLGMIVGPIVSGKLWDVYGYHAPFLMSGSVLVVLLVLQMFISIGKKGVVR</sequence>
<dbReference type="GO" id="GO:0005886">
    <property type="term" value="C:plasma membrane"/>
    <property type="evidence" value="ECO:0007669"/>
    <property type="project" value="UniProtKB-SubCell"/>
</dbReference>
<dbReference type="PROSITE" id="PS50850">
    <property type="entry name" value="MFS"/>
    <property type="match status" value="1"/>
</dbReference>
<comment type="caution">
    <text evidence="9">The sequence shown here is derived from an EMBL/GenBank/DDBJ whole genome shotgun (WGS) entry which is preliminary data.</text>
</comment>
<dbReference type="InterPro" id="IPR011701">
    <property type="entry name" value="MFS"/>
</dbReference>
<organism evidence="9 10">
    <name type="scientific">Paenibacillus sedimenti</name>
    <dbReference type="NCBI Taxonomy" id="2770274"/>
    <lineage>
        <taxon>Bacteria</taxon>
        <taxon>Bacillati</taxon>
        <taxon>Bacillota</taxon>
        <taxon>Bacilli</taxon>
        <taxon>Bacillales</taxon>
        <taxon>Paenibacillaceae</taxon>
        <taxon>Paenibacillus</taxon>
    </lineage>
</organism>
<keyword evidence="10" id="KW-1185">Reference proteome</keyword>
<evidence type="ECO:0000256" key="7">
    <source>
        <dbReference type="SAM" id="Phobius"/>
    </source>
</evidence>
<dbReference type="EMBL" id="JACVVD010000001">
    <property type="protein sequence ID" value="MBD0379266.1"/>
    <property type="molecule type" value="Genomic_DNA"/>
</dbReference>
<gene>
    <name evidence="9" type="ORF">ICC18_03895</name>
</gene>
<evidence type="ECO:0000256" key="2">
    <source>
        <dbReference type="ARBA" id="ARBA00022448"/>
    </source>
</evidence>
<feature type="transmembrane region" description="Helical" evidence="7">
    <location>
        <begin position="387"/>
        <end position="406"/>
    </location>
</feature>
<dbReference type="Proteomes" id="UP000650466">
    <property type="component" value="Unassembled WGS sequence"/>
</dbReference>
<evidence type="ECO:0000256" key="5">
    <source>
        <dbReference type="ARBA" id="ARBA00022989"/>
    </source>
</evidence>
<evidence type="ECO:0000256" key="6">
    <source>
        <dbReference type="ARBA" id="ARBA00023136"/>
    </source>
</evidence>
<feature type="transmembrane region" description="Helical" evidence="7">
    <location>
        <begin position="110"/>
        <end position="129"/>
    </location>
</feature>
<feature type="transmembrane region" description="Helical" evidence="7">
    <location>
        <begin position="135"/>
        <end position="154"/>
    </location>
</feature>
<dbReference type="GO" id="GO:0022857">
    <property type="term" value="F:transmembrane transporter activity"/>
    <property type="evidence" value="ECO:0007669"/>
    <property type="project" value="InterPro"/>
</dbReference>
<feature type="transmembrane region" description="Helical" evidence="7">
    <location>
        <begin position="175"/>
        <end position="196"/>
    </location>
</feature>
<dbReference type="AlphaFoldDB" id="A0A926KM19"/>
<feature type="transmembrane region" description="Helical" evidence="7">
    <location>
        <begin position="202"/>
        <end position="221"/>
    </location>
</feature>
<feature type="transmembrane region" description="Helical" evidence="7">
    <location>
        <begin position="418"/>
        <end position="437"/>
    </location>
</feature>
<feature type="transmembrane region" description="Helical" evidence="7">
    <location>
        <begin position="300"/>
        <end position="318"/>
    </location>
</feature>
<feature type="transmembrane region" description="Helical" evidence="7">
    <location>
        <begin position="353"/>
        <end position="375"/>
    </location>
</feature>
<feature type="transmembrane region" description="Helical" evidence="7">
    <location>
        <begin position="330"/>
        <end position="347"/>
    </location>
</feature>
<feature type="transmembrane region" description="Helical" evidence="7">
    <location>
        <begin position="79"/>
        <end position="98"/>
    </location>
</feature>
<comment type="subcellular location">
    <subcellularLocation>
        <location evidence="1">Cell membrane</location>
        <topology evidence="1">Multi-pass membrane protein</topology>
    </subcellularLocation>
</comment>
<keyword evidence="3" id="KW-1003">Cell membrane</keyword>
<keyword evidence="4 7" id="KW-0812">Transmembrane</keyword>
<evidence type="ECO:0000313" key="9">
    <source>
        <dbReference type="EMBL" id="MBD0379266.1"/>
    </source>
</evidence>
<feature type="transmembrane region" description="Helical" evidence="7">
    <location>
        <begin position="46"/>
        <end position="73"/>
    </location>
</feature>
<dbReference type="InterPro" id="IPR036259">
    <property type="entry name" value="MFS_trans_sf"/>
</dbReference>
<evidence type="ECO:0000259" key="8">
    <source>
        <dbReference type="PROSITE" id="PS50850"/>
    </source>
</evidence>
<keyword evidence="5 7" id="KW-1133">Transmembrane helix</keyword>
<dbReference type="Pfam" id="PF07690">
    <property type="entry name" value="MFS_1"/>
    <property type="match status" value="1"/>
</dbReference>
<dbReference type="SUPFAM" id="SSF103473">
    <property type="entry name" value="MFS general substrate transporter"/>
    <property type="match status" value="1"/>
</dbReference>
<dbReference type="Gene3D" id="1.20.1250.20">
    <property type="entry name" value="MFS general substrate transporter like domains"/>
    <property type="match status" value="2"/>
</dbReference>
<evidence type="ECO:0000313" key="10">
    <source>
        <dbReference type="Proteomes" id="UP000650466"/>
    </source>
</evidence>
<evidence type="ECO:0000256" key="1">
    <source>
        <dbReference type="ARBA" id="ARBA00004651"/>
    </source>
</evidence>
<name>A0A926KM19_9BACL</name>
<keyword evidence="2" id="KW-0813">Transport</keyword>
<proteinExistence type="predicted"/>
<dbReference type="CDD" id="cd17325">
    <property type="entry name" value="MFS_MdtG_SLC18_like"/>
    <property type="match status" value="1"/>
</dbReference>
<evidence type="ECO:0000256" key="3">
    <source>
        <dbReference type="ARBA" id="ARBA00022475"/>
    </source>
</evidence>
<feature type="domain" description="Major facilitator superfamily (MFS) profile" evidence="8">
    <location>
        <begin position="46"/>
        <end position="442"/>
    </location>
</feature>
<evidence type="ECO:0000256" key="4">
    <source>
        <dbReference type="ARBA" id="ARBA00022692"/>
    </source>
</evidence>
<dbReference type="InterPro" id="IPR050171">
    <property type="entry name" value="MFS_Transporters"/>
</dbReference>
<feature type="transmembrane region" description="Helical" evidence="7">
    <location>
        <begin position="266"/>
        <end position="288"/>
    </location>
</feature>
<protein>
    <submittedName>
        <fullName evidence="9">MFS transporter</fullName>
    </submittedName>
</protein>
<dbReference type="InterPro" id="IPR020846">
    <property type="entry name" value="MFS_dom"/>
</dbReference>
<accession>A0A926KM19</accession>
<keyword evidence="6 7" id="KW-0472">Membrane</keyword>